<dbReference type="GO" id="GO:0007155">
    <property type="term" value="P:cell adhesion"/>
    <property type="evidence" value="ECO:0007669"/>
    <property type="project" value="UniProtKB-KW"/>
</dbReference>
<feature type="domain" description="Dilute" evidence="5">
    <location>
        <begin position="621"/>
        <end position="858"/>
    </location>
</feature>
<evidence type="ECO:0000259" key="5">
    <source>
        <dbReference type="PROSITE" id="PS51126"/>
    </source>
</evidence>
<proteinExistence type="predicted"/>
<name>A0A0M3JRZ3_ANISI</name>
<sequence length="1557" mass="175206">MMFACNRPASSVEHREQLWRLVEQWNENRLDLFNLSYPNEDLEIHGVMRFYYQESNNKVLTKCIRVSSTATTRAVIEALVERFHPDLKMLSDPDYSLWEVHENGEERCLSPDERPLLVQLNWHSDDREGRFLLRKHDRAVIIMNRKTGDENKEIKRSQKRFSKREKKELKKKHQRAIIQDKEDASTATKSLYKALPPTTFTRTISNPEIVMKKRRERKLEAKLKEMGHGGSLKVYGYELMPSRPYVTLLVSLRDQATKIVRETLDKYGLDKENVDDYVLVRVRMPSSCKMSRSLSDLRSLEDGASHEEYVDPNDYPLLNLDPDVIFLVRRRVNNIAAAVTNENANSVKSLSSPHHKSYTSTSANVIANISDGAYANLIPASSSYHPKTTHFSSTITQLPPLHPHLIPLTSDGRSINERIISLNKGITEIGSANAVDIQLIGELIWPRHAAITFSSTSAITITPSVPNALIEATLIFINGEAIHETVILRSGDMLTIGRFNRFRYLDEEVSKASITIRDNFRLSPAPRGVSGFGSTPDLNEAFQRTTAQTANRFSSEEIPAVINVPTNVEDTFLSHIFSEYTEALQFKLSPAFIFYMVLRHRFLKISPINADSVRSIRFFAAKAIQRIRSLLLERTLSKEMYAFWMANSSEMLNFIKQDLQLKEIIEPSTQQLFLECVEYSLNGLSGVYKDHLNKAIDSFIDCRIDDRLSSDETIRTLNDAVYVLRMHRINAALTIQLFSQLFYFISSQIFNWLVSPNGSRCCSTAFGVRLSNRLNNIHNWAKQQGMELPAICHMDKIQQAISLLVTQKTSNQISVLGATCYKLNSVQVRYLLEHIVVDVNEDAISNDLIESLVQLAETQADRIAIEDGIGVNLEENPNLQTPFLLPEDGYCSGVLYSVPPSVTSFIGTLQQKGLCELLPQVRSSTGSWMVHFNENTPQRHMPATVPVQQRQPLQSMQLHASLPQIAQSQTTLPTNHSSYPHNGYASMQSLNNAQYSSNAQPLSNNFLPQKEHVPHIVQISFSRGNAGIGLSIVAAQGIGERSVGIYVKKVVDGSAAHRDGRLEPGDQLVSINGQSLVGITQSEAAEMMSRSGPVVSFEVNKNAAHYNGLEEWLRNPPPQSQSSTSAHLNSTQPVHNVAPRHAESVSSLLSENYANQQSFDKYQRPTVVTNSNNAYNSTRYNPTPTGMSYNRNEPAHHLYSRRNEYSLPDSNLRTTRCNSTSELYHSKVEISLRTYFLGSQDSMGTVSSMQSPFQKHRALPPHYRVSQRPVIIQPARSAQQRSQSPNAIASTINHQESSSVGVVSDGNAQNAISSSTLNTTRRDELNARLDKLEAKGTAMNENERRTYRAMVDELARVPLKRPQNLFTSPQPQTTTVENKVEESRNDEQLDKLLEDVKQQMNQIDVTSDNAASISNSVRALATSTPSPPHQIDNEDSTKSKKKGVQWKNDAVEKRSINATASVAKDDSNTKLLYNDDESSEPRVQVLGAQEVYRDPRQRRLNEIQARQNASNVQVDGANLGFKDKMRLFAEQLGEKTPKARYKCSSAQREIEQSNDSS</sequence>
<dbReference type="Proteomes" id="UP000267096">
    <property type="component" value="Unassembled WGS sequence"/>
</dbReference>
<organism evidence="8">
    <name type="scientific">Anisakis simplex</name>
    <name type="common">Herring worm</name>
    <dbReference type="NCBI Taxonomy" id="6269"/>
    <lineage>
        <taxon>Eukaryota</taxon>
        <taxon>Metazoa</taxon>
        <taxon>Ecdysozoa</taxon>
        <taxon>Nematoda</taxon>
        <taxon>Chromadorea</taxon>
        <taxon>Rhabditida</taxon>
        <taxon>Spirurina</taxon>
        <taxon>Ascaridomorpha</taxon>
        <taxon>Ascaridoidea</taxon>
        <taxon>Anisakidae</taxon>
        <taxon>Anisakis</taxon>
        <taxon>Anisakis simplex complex</taxon>
    </lineage>
</organism>
<dbReference type="Gene3D" id="3.10.20.90">
    <property type="entry name" value="Phosphatidylinositol 3-kinase Catalytic Subunit, Chain A, domain 1"/>
    <property type="match status" value="2"/>
</dbReference>
<feature type="compositionally biased region" description="Polar residues" evidence="2">
    <location>
        <begin position="1364"/>
        <end position="1377"/>
    </location>
</feature>
<accession>A0A0M3JRZ3</accession>
<dbReference type="InterPro" id="IPR000253">
    <property type="entry name" value="FHA_dom"/>
</dbReference>
<evidence type="ECO:0000313" key="6">
    <source>
        <dbReference type="EMBL" id="VDK42650.1"/>
    </source>
</evidence>
<dbReference type="InterPro" id="IPR002710">
    <property type="entry name" value="Dilute_dom"/>
</dbReference>
<dbReference type="Pfam" id="PF00595">
    <property type="entry name" value="PDZ"/>
    <property type="match status" value="1"/>
</dbReference>
<dbReference type="PANTHER" id="PTHR10398">
    <property type="entry name" value="AFADIN"/>
    <property type="match status" value="1"/>
</dbReference>
<evidence type="ECO:0000313" key="7">
    <source>
        <dbReference type="Proteomes" id="UP000267096"/>
    </source>
</evidence>
<dbReference type="InterPro" id="IPR028842">
    <property type="entry name" value="Afadin"/>
</dbReference>
<feature type="region of interest" description="Disordered" evidence="2">
    <location>
        <begin position="1112"/>
        <end position="1143"/>
    </location>
</feature>
<dbReference type="Pfam" id="PF01843">
    <property type="entry name" value="DIL"/>
    <property type="match status" value="1"/>
</dbReference>
<dbReference type="SUPFAM" id="SSF54236">
    <property type="entry name" value="Ubiquitin-like"/>
    <property type="match status" value="2"/>
</dbReference>
<keyword evidence="1" id="KW-0130">Cell adhesion</keyword>
<evidence type="ECO:0000259" key="4">
    <source>
        <dbReference type="PROSITE" id="PS50200"/>
    </source>
</evidence>
<dbReference type="SUPFAM" id="SSF50156">
    <property type="entry name" value="PDZ domain-like"/>
    <property type="match status" value="1"/>
</dbReference>
<dbReference type="PROSITE" id="PS50106">
    <property type="entry name" value="PDZ"/>
    <property type="match status" value="1"/>
</dbReference>
<dbReference type="InterPro" id="IPR008984">
    <property type="entry name" value="SMAD_FHA_dom_sf"/>
</dbReference>
<dbReference type="EMBL" id="UYRR01030991">
    <property type="protein sequence ID" value="VDK42650.1"/>
    <property type="molecule type" value="Genomic_DNA"/>
</dbReference>
<dbReference type="PANTHER" id="PTHR10398:SF2">
    <property type="entry name" value="AFADIN"/>
    <property type="match status" value="1"/>
</dbReference>
<dbReference type="PROSITE" id="PS51126">
    <property type="entry name" value="DILUTE"/>
    <property type="match status" value="1"/>
</dbReference>
<dbReference type="GO" id="GO:0005912">
    <property type="term" value="C:adherens junction"/>
    <property type="evidence" value="ECO:0007669"/>
    <property type="project" value="TreeGrafter"/>
</dbReference>
<protein>
    <submittedName>
        <fullName evidence="8">Afadin (inferred by orthology to a human protein)</fullName>
    </submittedName>
</protein>
<dbReference type="Gene3D" id="2.60.200.20">
    <property type="match status" value="1"/>
</dbReference>
<reference evidence="8" key="1">
    <citation type="submission" date="2016-04" db="UniProtKB">
        <authorList>
            <consortium name="WormBaseParasite"/>
        </authorList>
    </citation>
    <scope>IDENTIFICATION</scope>
</reference>
<dbReference type="PROSITE" id="PS50200">
    <property type="entry name" value="RA"/>
    <property type="match status" value="2"/>
</dbReference>
<dbReference type="GO" id="GO:0050839">
    <property type="term" value="F:cell adhesion molecule binding"/>
    <property type="evidence" value="ECO:0007669"/>
    <property type="project" value="TreeGrafter"/>
</dbReference>
<feature type="domain" description="Ras-associating" evidence="4">
    <location>
        <begin position="228"/>
        <end position="333"/>
    </location>
</feature>
<feature type="region of interest" description="Disordered" evidence="2">
    <location>
        <begin position="1360"/>
        <end position="1385"/>
    </location>
</feature>
<dbReference type="Gene3D" id="2.30.42.10">
    <property type="match status" value="1"/>
</dbReference>
<dbReference type="InterPro" id="IPR036034">
    <property type="entry name" value="PDZ_sf"/>
</dbReference>
<evidence type="ECO:0000256" key="2">
    <source>
        <dbReference type="SAM" id="MobiDB-lite"/>
    </source>
</evidence>
<feature type="domain" description="PDZ" evidence="3">
    <location>
        <begin position="1018"/>
        <end position="1103"/>
    </location>
</feature>
<dbReference type="Pfam" id="PF00498">
    <property type="entry name" value="FHA"/>
    <property type="match status" value="1"/>
</dbReference>
<dbReference type="SUPFAM" id="SSF49879">
    <property type="entry name" value="SMAD/FHA domain"/>
    <property type="match status" value="1"/>
</dbReference>
<dbReference type="InterPro" id="IPR029071">
    <property type="entry name" value="Ubiquitin-like_domsf"/>
</dbReference>
<evidence type="ECO:0000259" key="3">
    <source>
        <dbReference type="PROSITE" id="PS50106"/>
    </source>
</evidence>
<dbReference type="SMART" id="SM00314">
    <property type="entry name" value="RA"/>
    <property type="match status" value="2"/>
</dbReference>
<evidence type="ECO:0000313" key="8">
    <source>
        <dbReference type="WBParaSite" id="ASIM_0001070901-mRNA-1"/>
    </source>
</evidence>
<dbReference type="SMART" id="SM00228">
    <property type="entry name" value="PDZ"/>
    <property type="match status" value="1"/>
</dbReference>
<feature type="compositionally biased region" description="Polar residues" evidence="2">
    <location>
        <begin position="1120"/>
        <end position="1134"/>
    </location>
</feature>
<feature type="domain" description="Ras-associating" evidence="4">
    <location>
        <begin position="45"/>
        <end position="138"/>
    </location>
</feature>
<dbReference type="GO" id="GO:0032880">
    <property type="term" value="P:regulation of protein localization"/>
    <property type="evidence" value="ECO:0007669"/>
    <property type="project" value="TreeGrafter"/>
</dbReference>
<dbReference type="GO" id="GO:0007165">
    <property type="term" value="P:signal transduction"/>
    <property type="evidence" value="ECO:0007669"/>
    <property type="project" value="InterPro"/>
</dbReference>
<feature type="region of interest" description="Disordered" evidence="2">
    <location>
        <begin position="1419"/>
        <end position="1452"/>
    </location>
</feature>
<dbReference type="WBParaSite" id="ASIM_0001070901-mRNA-1">
    <property type="protein sequence ID" value="ASIM_0001070901-mRNA-1"/>
    <property type="gene ID" value="ASIM_0001070901"/>
</dbReference>
<feature type="region of interest" description="Disordered" evidence="2">
    <location>
        <begin position="1533"/>
        <end position="1557"/>
    </location>
</feature>
<reference evidence="6 7" key="2">
    <citation type="submission" date="2018-11" db="EMBL/GenBank/DDBJ databases">
        <authorList>
            <consortium name="Pathogen Informatics"/>
        </authorList>
    </citation>
    <scope>NUCLEOTIDE SEQUENCE [LARGE SCALE GENOMIC DNA]</scope>
</reference>
<dbReference type="OrthoDB" id="6260541at2759"/>
<gene>
    <name evidence="6" type="ORF">ASIM_LOCUS10267</name>
</gene>
<dbReference type="SMART" id="SM01132">
    <property type="entry name" value="DIL"/>
    <property type="match status" value="1"/>
</dbReference>
<dbReference type="CDD" id="cd01782">
    <property type="entry name" value="RA1_Afadin"/>
    <property type="match status" value="1"/>
</dbReference>
<evidence type="ECO:0000256" key="1">
    <source>
        <dbReference type="ARBA" id="ARBA00022889"/>
    </source>
</evidence>
<dbReference type="InterPro" id="IPR001478">
    <property type="entry name" value="PDZ"/>
</dbReference>
<dbReference type="InterPro" id="IPR000159">
    <property type="entry name" value="RA_dom"/>
</dbReference>
<keyword evidence="7" id="KW-1185">Reference proteome</keyword>
<dbReference type="Pfam" id="PF00788">
    <property type="entry name" value="RA"/>
    <property type="match status" value="2"/>
</dbReference>